<dbReference type="NCBIfam" id="TIGR00464">
    <property type="entry name" value="gltX_bact"/>
    <property type="match status" value="1"/>
</dbReference>
<dbReference type="PRINTS" id="PR00987">
    <property type="entry name" value="TRNASYNTHGLU"/>
</dbReference>
<dbReference type="FunFam" id="3.40.50.620:FF:000045">
    <property type="entry name" value="Glutamate--tRNA ligase, mitochondrial"/>
    <property type="match status" value="1"/>
</dbReference>
<evidence type="ECO:0000256" key="3">
    <source>
        <dbReference type="ARBA" id="ARBA00022741"/>
    </source>
</evidence>
<comment type="caution">
    <text evidence="11">The sequence shown here is derived from an EMBL/GenBank/DDBJ whole genome shotgun (WGS) entry which is preliminary data.</text>
</comment>
<dbReference type="Pfam" id="PF19269">
    <property type="entry name" value="Anticodon_2"/>
    <property type="match status" value="1"/>
</dbReference>
<comment type="subcellular location">
    <subcellularLocation>
        <location evidence="7">Cytoplasm</location>
    </subcellularLocation>
</comment>
<dbReference type="Proteomes" id="UP000229574">
    <property type="component" value="Unassembled WGS sequence"/>
</dbReference>
<proteinExistence type="inferred from homology"/>
<dbReference type="InterPro" id="IPR020058">
    <property type="entry name" value="Glu/Gln-tRNA-synth_Ib_cat-dom"/>
</dbReference>
<dbReference type="GO" id="GO:0000049">
    <property type="term" value="F:tRNA binding"/>
    <property type="evidence" value="ECO:0007669"/>
    <property type="project" value="InterPro"/>
</dbReference>
<dbReference type="GO" id="GO:0006424">
    <property type="term" value="P:glutamyl-tRNA aminoacylation"/>
    <property type="evidence" value="ECO:0007669"/>
    <property type="project" value="UniProtKB-UniRule"/>
</dbReference>
<dbReference type="EC" id="6.1.1.17" evidence="7"/>
<evidence type="ECO:0000313" key="11">
    <source>
        <dbReference type="EMBL" id="PIS18182.1"/>
    </source>
</evidence>
<feature type="transmembrane region" description="Helical" evidence="8">
    <location>
        <begin position="12"/>
        <end position="34"/>
    </location>
</feature>
<evidence type="ECO:0000256" key="6">
    <source>
        <dbReference type="ARBA" id="ARBA00023146"/>
    </source>
</evidence>
<dbReference type="SUPFAM" id="SSF52374">
    <property type="entry name" value="Nucleotidylyl transferase"/>
    <property type="match status" value="1"/>
</dbReference>
<dbReference type="InterPro" id="IPR045462">
    <property type="entry name" value="aa-tRNA-synth_I_cd-bd"/>
</dbReference>
<evidence type="ECO:0000256" key="5">
    <source>
        <dbReference type="ARBA" id="ARBA00022917"/>
    </source>
</evidence>
<dbReference type="PANTHER" id="PTHR43311:SF2">
    <property type="entry name" value="GLUTAMATE--TRNA LIGASE, MITOCHONDRIAL-RELATED"/>
    <property type="match status" value="1"/>
</dbReference>
<organism evidence="11 12">
    <name type="scientific">Candidatus Collierbacteria bacterium CG09_land_8_20_14_0_10_46_12</name>
    <dbReference type="NCBI Taxonomy" id="1974533"/>
    <lineage>
        <taxon>Bacteria</taxon>
        <taxon>Candidatus Collieribacteriota</taxon>
    </lineage>
</organism>
<dbReference type="PANTHER" id="PTHR43311">
    <property type="entry name" value="GLUTAMATE--TRNA LIGASE"/>
    <property type="match status" value="1"/>
</dbReference>
<keyword evidence="4 7" id="KW-0067">ATP-binding</keyword>
<dbReference type="GO" id="GO:0008270">
    <property type="term" value="F:zinc ion binding"/>
    <property type="evidence" value="ECO:0007669"/>
    <property type="project" value="InterPro"/>
</dbReference>
<dbReference type="SUPFAM" id="SSF48163">
    <property type="entry name" value="An anticodon-binding domain of class I aminoacyl-tRNA synthetases"/>
    <property type="match status" value="1"/>
</dbReference>
<dbReference type="HAMAP" id="MF_00022">
    <property type="entry name" value="Glu_tRNA_synth_type1"/>
    <property type="match status" value="1"/>
</dbReference>
<dbReference type="InterPro" id="IPR033910">
    <property type="entry name" value="GluRS_core"/>
</dbReference>
<dbReference type="Gene3D" id="1.10.10.350">
    <property type="match status" value="1"/>
</dbReference>
<comment type="caution">
    <text evidence="7">Lacks conserved residue(s) required for the propagation of feature annotation.</text>
</comment>
<evidence type="ECO:0000259" key="10">
    <source>
        <dbReference type="Pfam" id="PF19269"/>
    </source>
</evidence>
<evidence type="ECO:0000313" key="12">
    <source>
        <dbReference type="Proteomes" id="UP000229574"/>
    </source>
</evidence>
<dbReference type="CDD" id="cd00808">
    <property type="entry name" value="GluRS_core"/>
    <property type="match status" value="1"/>
</dbReference>
<dbReference type="EMBL" id="PEYY01000027">
    <property type="protein sequence ID" value="PIS18182.1"/>
    <property type="molecule type" value="Genomic_DNA"/>
</dbReference>
<keyword evidence="3 7" id="KW-0547">Nucleotide-binding</keyword>
<dbReference type="InterPro" id="IPR008925">
    <property type="entry name" value="aa_tRNA-synth_I_cd-bd_sf"/>
</dbReference>
<dbReference type="GO" id="GO:0004818">
    <property type="term" value="F:glutamate-tRNA ligase activity"/>
    <property type="evidence" value="ECO:0007669"/>
    <property type="project" value="UniProtKB-UniRule"/>
</dbReference>
<evidence type="ECO:0000256" key="7">
    <source>
        <dbReference type="HAMAP-Rule" id="MF_00022"/>
    </source>
</evidence>
<feature type="short sequence motif" description="'HIGH' region" evidence="7">
    <location>
        <begin position="46"/>
        <end position="56"/>
    </location>
</feature>
<keyword evidence="8" id="KW-0472">Membrane</keyword>
<reference evidence="12" key="1">
    <citation type="submission" date="2017-09" db="EMBL/GenBank/DDBJ databases">
        <title>Depth-based differentiation of microbial function through sediment-hosted aquifers and enrichment of novel symbionts in the deep terrestrial subsurface.</title>
        <authorList>
            <person name="Probst A.J."/>
            <person name="Ladd B."/>
            <person name="Jarett J.K."/>
            <person name="Geller-Mcgrath D.E."/>
            <person name="Sieber C.M.K."/>
            <person name="Emerson J.B."/>
            <person name="Anantharaman K."/>
            <person name="Thomas B.C."/>
            <person name="Malmstrom R."/>
            <person name="Stieglmeier M."/>
            <person name="Klingl A."/>
            <person name="Woyke T."/>
            <person name="Ryan C.M."/>
            <person name="Banfield J.F."/>
        </authorList>
    </citation>
    <scope>NUCLEOTIDE SEQUENCE [LARGE SCALE GENOMIC DNA]</scope>
</reference>
<gene>
    <name evidence="7" type="primary">gltX</name>
    <name evidence="11" type="ORF">COT54_00675</name>
</gene>
<keyword evidence="5 7" id="KW-0648">Protein biosynthesis</keyword>
<accession>A0A2H0WZU0</accession>
<evidence type="ECO:0000256" key="2">
    <source>
        <dbReference type="ARBA" id="ARBA00022598"/>
    </source>
</evidence>
<feature type="domain" description="Glutamyl/glutaminyl-tRNA synthetase class Ib catalytic" evidence="9">
    <location>
        <begin position="40"/>
        <end position="348"/>
    </location>
</feature>
<keyword evidence="7" id="KW-0963">Cytoplasm</keyword>
<dbReference type="InterPro" id="IPR020751">
    <property type="entry name" value="aa-tRNA-synth_I_codon-bd_sub2"/>
</dbReference>
<dbReference type="InterPro" id="IPR004527">
    <property type="entry name" value="Glu-tRNA-ligase_bac/mito"/>
</dbReference>
<dbReference type="AlphaFoldDB" id="A0A2H0WZU0"/>
<name>A0A2H0WZU0_9BACT</name>
<keyword evidence="8" id="KW-0812">Transmembrane</keyword>
<protein>
    <recommendedName>
        <fullName evidence="7">Glutamate--tRNA ligase</fullName>
        <ecNumber evidence="7">6.1.1.17</ecNumber>
    </recommendedName>
    <alternativeName>
        <fullName evidence="7">Glutamyl-tRNA synthetase</fullName>
        <shortName evidence="7">GluRS</shortName>
    </alternativeName>
</protein>
<dbReference type="InterPro" id="IPR049940">
    <property type="entry name" value="GluQ/Sye"/>
</dbReference>
<feature type="domain" description="Aminoacyl-tRNA synthetase class I anticodon-binding" evidence="10">
    <location>
        <begin position="361"/>
        <end position="499"/>
    </location>
</feature>
<feature type="short sequence motif" description="'KMSKS' region" evidence="7">
    <location>
        <begin position="279"/>
        <end position="283"/>
    </location>
</feature>
<dbReference type="GO" id="GO:0005524">
    <property type="term" value="F:ATP binding"/>
    <property type="evidence" value="ECO:0007669"/>
    <property type="project" value="UniProtKB-UniRule"/>
</dbReference>
<evidence type="ECO:0000256" key="8">
    <source>
        <dbReference type="SAM" id="Phobius"/>
    </source>
</evidence>
<feature type="binding site" evidence="7">
    <location>
        <position position="282"/>
    </location>
    <ligand>
        <name>ATP</name>
        <dbReference type="ChEBI" id="CHEBI:30616"/>
    </ligand>
</feature>
<comment type="similarity">
    <text evidence="1 7">Belongs to the class-I aminoacyl-tRNA synthetase family. Glutamate--tRNA ligase type 1 subfamily.</text>
</comment>
<dbReference type="Gene3D" id="3.40.50.620">
    <property type="entry name" value="HUPs"/>
    <property type="match status" value="1"/>
</dbReference>
<keyword evidence="2 7" id="KW-0436">Ligase</keyword>
<dbReference type="GO" id="GO:0005829">
    <property type="term" value="C:cytosol"/>
    <property type="evidence" value="ECO:0007669"/>
    <property type="project" value="TreeGrafter"/>
</dbReference>
<evidence type="ECO:0000259" key="9">
    <source>
        <dbReference type="Pfam" id="PF00749"/>
    </source>
</evidence>
<evidence type="ECO:0000256" key="4">
    <source>
        <dbReference type="ARBA" id="ARBA00022840"/>
    </source>
</evidence>
<comment type="function">
    <text evidence="7">Catalyzes the attachment of glutamate to tRNA(Glu) in a two-step reaction: glutamate is first activated by ATP to form Glu-AMP and then transferred to the acceptor end of tRNA(Glu).</text>
</comment>
<comment type="subunit">
    <text evidence="7">Monomer.</text>
</comment>
<dbReference type="InterPro" id="IPR014729">
    <property type="entry name" value="Rossmann-like_a/b/a_fold"/>
</dbReference>
<dbReference type="Pfam" id="PF00749">
    <property type="entry name" value="tRNA-synt_1c"/>
    <property type="match status" value="1"/>
</dbReference>
<keyword evidence="6 7" id="KW-0030">Aminoacyl-tRNA synthetase</keyword>
<sequence>MRPIISTTRATPPYLIACLATIAVSPRLVIYLVYNTFMTVRTRIAPSPTGIAHLGTAYIAMRNLAISKQNHGQFIVRIEDTDRERYVEGAVDIIFEAMKWLGLTYDEGPYTQSERLPIYQEQVKKLIENGHAYYCFCTKERLDQVRSDQQAQKQLPHYDKFCRNIPLADAKQRVAAGEKYVIRLKVPESGVTICQDAIRGPVEFQNSGIDDQVLLKSDGYPTYHLGVVVDDHLMAITHIIRGEEWLSSSPKHVLIYQAFGWELPIFAHLPVIRNQDHSKMSKRKNDVSILSHRDKGYLPEAINNFLALMGWSHPDKKDIFSLDEFLKLFTLERVSLTAPVYDIEKLNWLNGQYIRAMADEELTKRLQPFLPADCSAEQVAQILPLIKERLVTLHDFESLTDFFYRDIQVDQTMLTKKSTSDEVKSQLLSTNHELSTIDLSSWSHENIEQKIRSLAEQNGWKPGQYFMMLRIAVTGKTATPPLFETMQVLGREKTLLRLSLKV</sequence>
<evidence type="ECO:0000256" key="1">
    <source>
        <dbReference type="ARBA" id="ARBA00007894"/>
    </source>
</evidence>
<comment type="catalytic activity">
    <reaction evidence="7">
        <text>tRNA(Glu) + L-glutamate + ATP = L-glutamyl-tRNA(Glu) + AMP + diphosphate</text>
        <dbReference type="Rhea" id="RHEA:23540"/>
        <dbReference type="Rhea" id="RHEA-COMP:9663"/>
        <dbReference type="Rhea" id="RHEA-COMP:9680"/>
        <dbReference type="ChEBI" id="CHEBI:29985"/>
        <dbReference type="ChEBI" id="CHEBI:30616"/>
        <dbReference type="ChEBI" id="CHEBI:33019"/>
        <dbReference type="ChEBI" id="CHEBI:78442"/>
        <dbReference type="ChEBI" id="CHEBI:78520"/>
        <dbReference type="ChEBI" id="CHEBI:456215"/>
        <dbReference type="EC" id="6.1.1.17"/>
    </reaction>
</comment>
<keyword evidence="8" id="KW-1133">Transmembrane helix</keyword>
<dbReference type="InterPro" id="IPR000924">
    <property type="entry name" value="Glu/Gln-tRNA-synth"/>
</dbReference>